<comment type="subcellular location">
    <subcellularLocation>
        <location evidence="1">Mitochondrion outer membrane</location>
        <topology evidence="1">Peripheral membrane protein</topology>
    </subcellularLocation>
    <subcellularLocation>
        <location evidence="7">Rough endoplasmic reticulum membrane</location>
        <topology evidence="7">Peripheral membrane protein</topology>
    </subcellularLocation>
</comment>
<dbReference type="EC" id="2.7.1.67" evidence="3"/>
<evidence type="ECO:0000313" key="13">
    <source>
        <dbReference type="Proteomes" id="UP000694395"/>
    </source>
</evidence>
<dbReference type="InterPro" id="IPR001263">
    <property type="entry name" value="PI3K_accessory_dom"/>
</dbReference>
<feature type="domain" description="PI3K/PI4K catalytic" evidence="10">
    <location>
        <begin position="485"/>
        <end position="710"/>
    </location>
</feature>
<dbReference type="InterPro" id="IPR036940">
    <property type="entry name" value="PI3/4_kinase_cat_sf"/>
</dbReference>
<evidence type="ECO:0000256" key="1">
    <source>
        <dbReference type="ARBA" id="ARBA00004450"/>
    </source>
</evidence>
<dbReference type="InterPro" id="IPR011009">
    <property type="entry name" value="Kinase-like_dom_sf"/>
</dbReference>
<evidence type="ECO:0000256" key="3">
    <source>
        <dbReference type="ARBA" id="ARBA00012169"/>
    </source>
</evidence>
<dbReference type="GO" id="GO:0046854">
    <property type="term" value="P:phosphatidylinositol phosphate biosynthetic process"/>
    <property type="evidence" value="ECO:0007669"/>
    <property type="project" value="InterPro"/>
</dbReference>
<evidence type="ECO:0000256" key="8">
    <source>
        <dbReference type="ARBA" id="ARBA00039877"/>
    </source>
</evidence>
<keyword evidence="13" id="KW-1185">Reference proteome</keyword>
<feature type="compositionally biased region" description="Polar residues" evidence="9">
    <location>
        <begin position="242"/>
        <end position="259"/>
    </location>
</feature>
<reference evidence="12" key="2">
    <citation type="submission" date="2025-08" db="UniProtKB">
        <authorList>
            <consortium name="Ensembl"/>
        </authorList>
    </citation>
    <scope>IDENTIFICATION</scope>
</reference>
<dbReference type="GO" id="GO:0005741">
    <property type="term" value="C:mitochondrial outer membrane"/>
    <property type="evidence" value="ECO:0007669"/>
    <property type="project" value="UniProtKB-SubCell"/>
</dbReference>
<dbReference type="SMART" id="SM00146">
    <property type="entry name" value="PI3Kc"/>
    <property type="match status" value="1"/>
</dbReference>
<feature type="compositionally biased region" description="Low complexity" evidence="9">
    <location>
        <begin position="61"/>
        <end position="72"/>
    </location>
</feature>
<keyword evidence="5" id="KW-0418">Kinase</keyword>
<dbReference type="AlphaFoldDB" id="A0A8C7QQG4"/>
<keyword evidence="4" id="KW-0808">Transferase</keyword>
<evidence type="ECO:0000259" key="11">
    <source>
        <dbReference type="PROSITE" id="PS51545"/>
    </source>
</evidence>
<organism evidence="12 13">
    <name type="scientific">Oncorhynchus mykiss</name>
    <name type="common">Rainbow trout</name>
    <name type="synonym">Salmo gairdneri</name>
    <dbReference type="NCBI Taxonomy" id="8022"/>
    <lineage>
        <taxon>Eukaryota</taxon>
        <taxon>Metazoa</taxon>
        <taxon>Chordata</taxon>
        <taxon>Craniata</taxon>
        <taxon>Vertebrata</taxon>
        <taxon>Euteleostomi</taxon>
        <taxon>Actinopterygii</taxon>
        <taxon>Neopterygii</taxon>
        <taxon>Teleostei</taxon>
        <taxon>Protacanthopterygii</taxon>
        <taxon>Salmoniformes</taxon>
        <taxon>Salmonidae</taxon>
        <taxon>Salmoninae</taxon>
        <taxon>Oncorhynchus</taxon>
    </lineage>
</organism>
<dbReference type="Pfam" id="PF21245">
    <property type="entry name" value="PI4KB-PIK1_PIK"/>
    <property type="match status" value="1"/>
</dbReference>
<evidence type="ECO:0000313" key="12">
    <source>
        <dbReference type="Ensembl" id="ENSOMYP00000039442.2"/>
    </source>
</evidence>
<feature type="domain" description="PIK helical" evidence="11">
    <location>
        <begin position="1"/>
        <end position="198"/>
    </location>
</feature>
<dbReference type="GO" id="GO:0048015">
    <property type="term" value="P:phosphatidylinositol-mediated signaling"/>
    <property type="evidence" value="ECO:0007669"/>
    <property type="project" value="TreeGrafter"/>
</dbReference>
<evidence type="ECO:0000256" key="7">
    <source>
        <dbReference type="ARBA" id="ARBA00037860"/>
    </source>
</evidence>
<dbReference type="InterPro" id="IPR057754">
    <property type="entry name" value="PI4-kinase_beta/PIK1_cat"/>
</dbReference>
<reference evidence="12" key="3">
    <citation type="submission" date="2025-09" db="UniProtKB">
        <authorList>
            <consortium name="Ensembl"/>
        </authorList>
    </citation>
    <scope>IDENTIFICATION</scope>
</reference>
<dbReference type="Ensembl" id="ENSOMYT00000043049.2">
    <property type="protein sequence ID" value="ENSOMYP00000039442.2"/>
    <property type="gene ID" value="ENSOMYG00000017666.2"/>
</dbReference>
<dbReference type="SUPFAM" id="SSF56112">
    <property type="entry name" value="Protein kinase-like (PK-like)"/>
    <property type="match status" value="1"/>
</dbReference>
<dbReference type="PANTHER" id="PTHR10048">
    <property type="entry name" value="PHOSPHATIDYLINOSITOL KINASE"/>
    <property type="match status" value="1"/>
</dbReference>
<dbReference type="PROSITE" id="PS00916">
    <property type="entry name" value="PI3_4_KINASE_2"/>
    <property type="match status" value="1"/>
</dbReference>
<comment type="similarity">
    <text evidence="2">Belongs to the PI3/PI4-kinase family. Type III PI4K subfamily.</text>
</comment>
<feature type="region of interest" description="Disordered" evidence="9">
    <location>
        <begin position="204"/>
        <end position="265"/>
    </location>
</feature>
<dbReference type="Proteomes" id="UP000694395">
    <property type="component" value="Chromosome 32"/>
</dbReference>
<name>A0A8C7QQG4_ONCMY</name>
<dbReference type="GeneTree" id="ENSGT00550000074892"/>
<evidence type="ECO:0000256" key="6">
    <source>
        <dbReference type="ARBA" id="ARBA00036767"/>
    </source>
</evidence>
<dbReference type="PANTHER" id="PTHR10048:SF22">
    <property type="entry name" value="PHOSPHATIDYLINOSITOL 4-KINASE BETA"/>
    <property type="match status" value="1"/>
</dbReference>
<dbReference type="InterPro" id="IPR015433">
    <property type="entry name" value="PI3/4_kinase"/>
</dbReference>
<protein>
    <recommendedName>
        <fullName evidence="8">Phosphatidylinositol 4-kinase beta</fullName>
        <ecNumber evidence="3">2.7.1.67</ecNumber>
    </recommendedName>
</protein>
<dbReference type="CDD" id="cd05168">
    <property type="entry name" value="PI4Kc_III_beta"/>
    <property type="match status" value="1"/>
</dbReference>
<dbReference type="PROSITE" id="PS50290">
    <property type="entry name" value="PI3_4_KINASE_3"/>
    <property type="match status" value="1"/>
</dbReference>
<dbReference type="Pfam" id="PF00454">
    <property type="entry name" value="PI3_PI4_kinase"/>
    <property type="match status" value="1"/>
</dbReference>
<dbReference type="Gene3D" id="1.10.1070.11">
    <property type="entry name" value="Phosphatidylinositol 3-/4-kinase, catalytic domain"/>
    <property type="match status" value="1"/>
</dbReference>
<evidence type="ECO:0000256" key="5">
    <source>
        <dbReference type="ARBA" id="ARBA00022777"/>
    </source>
</evidence>
<dbReference type="Gene3D" id="3.30.1010.10">
    <property type="entry name" value="Phosphatidylinositol 3-kinase Catalytic Subunit, Chain A, domain 4"/>
    <property type="match status" value="1"/>
</dbReference>
<feature type="region of interest" description="Disordered" evidence="9">
    <location>
        <begin position="53"/>
        <end position="77"/>
    </location>
</feature>
<evidence type="ECO:0000256" key="2">
    <source>
        <dbReference type="ARBA" id="ARBA00006209"/>
    </source>
</evidence>
<dbReference type="GO" id="GO:0030867">
    <property type="term" value="C:rough endoplasmic reticulum membrane"/>
    <property type="evidence" value="ECO:0007669"/>
    <property type="project" value="UniProtKB-SubCell"/>
</dbReference>
<dbReference type="FunFam" id="3.30.1010.10:FF:000031">
    <property type="entry name" value="Phosphatidylinositol 4-kinase beta"/>
    <property type="match status" value="1"/>
</dbReference>
<accession>A0A8C7QQG4</accession>
<dbReference type="GO" id="GO:0004430">
    <property type="term" value="F:1-phosphatidylinositol 4-kinase activity"/>
    <property type="evidence" value="ECO:0007669"/>
    <property type="project" value="UniProtKB-EC"/>
</dbReference>
<proteinExistence type="inferred from homology"/>
<dbReference type="PROSITE" id="PS51545">
    <property type="entry name" value="PIK_HELICAL"/>
    <property type="match status" value="1"/>
</dbReference>
<dbReference type="InterPro" id="IPR049160">
    <property type="entry name" value="PI4KB-PIK1_PIK"/>
</dbReference>
<evidence type="ECO:0000256" key="4">
    <source>
        <dbReference type="ARBA" id="ARBA00022679"/>
    </source>
</evidence>
<evidence type="ECO:0000256" key="9">
    <source>
        <dbReference type="SAM" id="MobiDB-lite"/>
    </source>
</evidence>
<evidence type="ECO:0000259" key="10">
    <source>
        <dbReference type="PROSITE" id="PS50290"/>
    </source>
</evidence>
<dbReference type="InterPro" id="IPR000403">
    <property type="entry name" value="PI3/4_kinase_cat_dom"/>
</dbReference>
<comment type="catalytic activity">
    <reaction evidence="6">
        <text>a 1,2-diacyl-sn-glycero-3-phospho-(1D-myo-inositol) + ATP = a 1,2-diacyl-sn-glycero-3-phospho-(1D-myo-inositol 4-phosphate) + ADP + H(+)</text>
        <dbReference type="Rhea" id="RHEA:19877"/>
        <dbReference type="ChEBI" id="CHEBI:15378"/>
        <dbReference type="ChEBI" id="CHEBI:30616"/>
        <dbReference type="ChEBI" id="CHEBI:57880"/>
        <dbReference type="ChEBI" id="CHEBI:58178"/>
        <dbReference type="ChEBI" id="CHEBI:456216"/>
        <dbReference type="EC" id="2.7.1.67"/>
    </reaction>
    <physiologicalReaction direction="left-to-right" evidence="6">
        <dbReference type="Rhea" id="RHEA:19878"/>
    </physiologicalReaction>
</comment>
<reference evidence="12" key="1">
    <citation type="submission" date="2020-07" db="EMBL/GenBank/DDBJ databases">
        <title>A long reads based de novo assembly of the rainbow trout Arlee double haploid line genome.</title>
        <authorList>
            <person name="Gao G."/>
            <person name="Palti Y."/>
        </authorList>
    </citation>
    <scope>NUCLEOTIDE SEQUENCE [LARGE SCALE GENOMIC DNA]</scope>
</reference>
<dbReference type="PROSITE" id="PS00915">
    <property type="entry name" value="PI3_4_KINASE_1"/>
    <property type="match status" value="1"/>
</dbReference>
<sequence>WVVGLSDGMRGCSPPLDIISEDAVVLDLVINPEVALKACQEVLQKVKLLKEEEEKRDPPRQITQTCPQSQQQNGDQSSAAAKQSLLLRLFESKLFDVSMAMSYLYKSKEPGVQAYIGNRLFSFSDEDVDFHLPQLLNMYVHMDEDMGDAIRPYVVHRCRQSIAFSLQTAWLLGAYSSDMHISTQRHSRGTKLRKLILSDELKPHAASKGVGPSLAPDSQINPTDAYLSPSKRTHQRSKSDATHCTSLGTSLKRTASNPKVESGYDEPLRLTPQREFIKSLISIGKQLATLPTKEQKTWQLISELSQLNHKLPARVWLPTAAFDHHVVRMPHTQAVVLNSKDKAPYIIYVEVLECERFETSGIPLRIPETRIRSARSADNLLPECIGITAEQRAVSFSTVPNYDNDDEAWSVDDIGELEVELPEGHTSSSDNISQFSVDSITSTESKEPVFMAAGDIRRRLSENLAHTPTTFRKDPEDPSAVALKEPWKEKVRRIREGSPYGHLPNWRLLSVIVKCGDDLRQELLAFQVLSQLQSIWEQERVPLWIKPYKILVMSSDSGMIEPVLNAVSLHQVRKQSQLSLLDYFLQEHGSYTNEAFLTARRNFVESCAGYSLICYLLQVKDRHNGNILLDSEGHIIHIDFGFILSSSPRNLGFETSAFKLTSEFVDVMGGLDGDMFNYYKVLMLQGLIAARKHMEKVVQIVEIMQQGTVS</sequence>
<dbReference type="InterPro" id="IPR018936">
    <property type="entry name" value="PI3/4_kinase_CS"/>
</dbReference>